<dbReference type="AlphaFoldDB" id="A0A1B6F599"/>
<reference evidence="8" key="1">
    <citation type="submission" date="2015-11" db="EMBL/GenBank/DDBJ databases">
        <title>De novo transcriptome assembly of four potential Pierce s Disease insect vectors from Arizona vineyards.</title>
        <authorList>
            <person name="Tassone E.E."/>
        </authorList>
    </citation>
    <scope>NUCLEOTIDE SEQUENCE</scope>
</reference>
<evidence type="ECO:0000256" key="4">
    <source>
        <dbReference type="ARBA" id="ARBA00022917"/>
    </source>
</evidence>
<evidence type="ECO:0000256" key="2">
    <source>
        <dbReference type="ARBA" id="ARBA00012261"/>
    </source>
</evidence>
<dbReference type="EC" id="2.1.2.9" evidence="2"/>
<dbReference type="PANTHER" id="PTHR11138">
    <property type="entry name" value="METHIONYL-TRNA FORMYLTRANSFERASE"/>
    <property type="match status" value="1"/>
</dbReference>
<dbReference type="GO" id="GO:0005739">
    <property type="term" value="C:mitochondrion"/>
    <property type="evidence" value="ECO:0007669"/>
    <property type="project" value="TreeGrafter"/>
</dbReference>
<evidence type="ECO:0000256" key="1">
    <source>
        <dbReference type="ARBA" id="ARBA00010699"/>
    </source>
</evidence>
<evidence type="ECO:0000256" key="5">
    <source>
        <dbReference type="SAM" id="MobiDB-lite"/>
    </source>
</evidence>
<proteinExistence type="inferred from homology"/>
<accession>A0A1B6F599</accession>
<dbReference type="EMBL" id="GECZ01024401">
    <property type="protein sequence ID" value="JAS45368.1"/>
    <property type="molecule type" value="Transcribed_RNA"/>
</dbReference>
<keyword evidence="3" id="KW-0808">Transferase</keyword>
<feature type="region of interest" description="Disordered" evidence="5">
    <location>
        <begin position="292"/>
        <end position="316"/>
    </location>
</feature>
<name>A0A1B6F599_9HEMI</name>
<dbReference type="PANTHER" id="PTHR11138:SF5">
    <property type="entry name" value="METHIONYL-TRNA FORMYLTRANSFERASE, MITOCHONDRIAL"/>
    <property type="match status" value="1"/>
</dbReference>
<organism evidence="8">
    <name type="scientific">Cuerna arida</name>
    <dbReference type="NCBI Taxonomy" id="1464854"/>
    <lineage>
        <taxon>Eukaryota</taxon>
        <taxon>Metazoa</taxon>
        <taxon>Ecdysozoa</taxon>
        <taxon>Arthropoda</taxon>
        <taxon>Hexapoda</taxon>
        <taxon>Insecta</taxon>
        <taxon>Pterygota</taxon>
        <taxon>Neoptera</taxon>
        <taxon>Paraneoptera</taxon>
        <taxon>Hemiptera</taxon>
        <taxon>Auchenorrhyncha</taxon>
        <taxon>Membracoidea</taxon>
        <taxon>Cicadellidae</taxon>
        <taxon>Cicadellinae</taxon>
        <taxon>Proconiini</taxon>
        <taxon>Cuerna</taxon>
    </lineage>
</organism>
<feature type="domain" description="Formyl transferase C-terminal" evidence="7">
    <location>
        <begin position="247"/>
        <end position="377"/>
    </location>
</feature>
<dbReference type="Pfam" id="PF02911">
    <property type="entry name" value="Formyl_trans_C"/>
    <property type="match status" value="1"/>
</dbReference>
<comment type="similarity">
    <text evidence="1">Belongs to the Fmt family.</text>
</comment>
<dbReference type="InterPro" id="IPR041711">
    <property type="entry name" value="Met-tRNA-FMT_N"/>
</dbReference>
<dbReference type="InterPro" id="IPR036477">
    <property type="entry name" value="Formyl_transf_N_sf"/>
</dbReference>
<evidence type="ECO:0000256" key="3">
    <source>
        <dbReference type="ARBA" id="ARBA00022679"/>
    </source>
</evidence>
<dbReference type="Gene3D" id="3.40.50.12230">
    <property type="match status" value="1"/>
</dbReference>
<dbReference type="CDD" id="cd08646">
    <property type="entry name" value="FMT_core_Met-tRNA-FMT_N"/>
    <property type="match status" value="1"/>
</dbReference>
<evidence type="ECO:0000259" key="6">
    <source>
        <dbReference type="Pfam" id="PF00551"/>
    </source>
</evidence>
<keyword evidence="4" id="KW-0648">Protein biosynthesis</keyword>
<dbReference type="GO" id="GO:0004479">
    <property type="term" value="F:methionyl-tRNA formyltransferase activity"/>
    <property type="evidence" value="ECO:0007669"/>
    <property type="project" value="UniProtKB-EC"/>
</dbReference>
<dbReference type="InterPro" id="IPR002376">
    <property type="entry name" value="Formyl_transf_N"/>
</dbReference>
<dbReference type="SUPFAM" id="SSF53328">
    <property type="entry name" value="Formyltransferase"/>
    <property type="match status" value="1"/>
</dbReference>
<dbReference type="InterPro" id="IPR005793">
    <property type="entry name" value="Formyl_trans_C"/>
</dbReference>
<dbReference type="Pfam" id="PF00551">
    <property type="entry name" value="Formyl_trans_N"/>
    <property type="match status" value="1"/>
</dbReference>
<evidence type="ECO:0000313" key="8">
    <source>
        <dbReference type="EMBL" id="JAS45368.1"/>
    </source>
</evidence>
<protein>
    <recommendedName>
        <fullName evidence="2">methionyl-tRNA formyltransferase</fullName>
        <ecNumber evidence="2">2.1.2.9</ecNumber>
    </recommendedName>
</protein>
<gene>
    <name evidence="8" type="ORF">g.10289</name>
</gene>
<evidence type="ECO:0000259" key="7">
    <source>
        <dbReference type="Pfam" id="PF02911"/>
    </source>
</evidence>
<feature type="domain" description="Formyl transferase N-terminal" evidence="6">
    <location>
        <begin position="108"/>
        <end position="217"/>
    </location>
</feature>
<sequence>MNLGCLKTIYCVSLLNPFSSFLQVARADVFGKCHHRFKRNISSNVSGPPWRIIFFGTDEFALKSVQPLCAKLRTGTLMSDLAIVSRPGSVVRAFAEDEKLPVIEWPFKHSVIENKFDLGIVVSFGHLIPKEIISAIPLGILNVHGSLLPRWRGAAPILYAVMNADPETGVTIMKIEPHRFDTGSIVRQYRCPVAPNETTPQLTDRLAVQGARLLMECVRDLPRCLEMAAPQPEHGITYAPRVTMKLSYVNWTTMGAKQVYDLHRAISHLYSLTTSWHGIQTRLLDIKLDPTTSASSPKTVTGSSKQSALDFLNSPTEPSTTPRYFIDTSVSRPGTIFYNKLNRTMKIQCGDGLCVSCGGVRMGGKNFISPHDFYNGYLTKVKKTEWFFT</sequence>